<dbReference type="EMBL" id="MWWR01000006">
    <property type="protein sequence ID" value="OZG51769.1"/>
    <property type="molecule type" value="Genomic_DNA"/>
</dbReference>
<dbReference type="AlphaFoldDB" id="A0A261EY18"/>
<keyword evidence="2" id="KW-0378">Hydrolase</keyword>
<keyword evidence="1" id="KW-0227">DNA damage</keyword>
<keyword evidence="7" id="KW-1185">Reference proteome</keyword>
<dbReference type="OrthoDB" id="9791397at2"/>
<accession>A0A261EY18</accession>
<keyword evidence="2" id="KW-0547">Nucleotide-binding</keyword>
<dbReference type="RefSeq" id="WP_094660674.1">
    <property type="nucleotide sequence ID" value="NZ_MWWR01000006.1"/>
</dbReference>
<evidence type="ECO:0000256" key="3">
    <source>
        <dbReference type="ARBA" id="ARBA00023204"/>
    </source>
</evidence>
<organism evidence="6 7">
    <name type="scientific">Pseudoscardovia radai</name>
    <dbReference type="NCBI Taxonomy" id="987066"/>
    <lineage>
        <taxon>Bacteria</taxon>
        <taxon>Bacillati</taxon>
        <taxon>Actinomycetota</taxon>
        <taxon>Actinomycetes</taxon>
        <taxon>Bifidobacteriales</taxon>
        <taxon>Bifidobacteriaceae</taxon>
        <taxon>Pseudoscardovia</taxon>
    </lineage>
</organism>
<dbReference type="Proteomes" id="UP000216725">
    <property type="component" value="Unassembled WGS sequence"/>
</dbReference>
<evidence type="ECO:0000313" key="7">
    <source>
        <dbReference type="Proteomes" id="UP000216725"/>
    </source>
</evidence>
<evidence type="ECO:0000256" key="2">
    <source>
        <dbReference type="ARBA" id="ARBA00022806"/>
    </source>
</evidence>
<evidence type="ECO:0000313" key="6">
    <source>
        <dbReference type="EMBL" id="OZG51769.1"/>
    </source>
</evidence>
<protein>
    <submittedName>
        <fullName evidence="6">PD-(D/E)XK nuclease superfamily</fullName>
    </submittedName>
</protein>
<dbReference type="InterPro" id="IPR011604">
    <property type="entry name" value="PDDEXK-like_dom_sf"/>
</dbReference>
<feature type="compositionally biased region" description="Polar residues" evidence="4">
    <location>
        <begin position="1"/>
        <end position="17"/>
    </location>
</feature>
<keyword evidence="3" id="KW-0234">DNA repair</keyword>
<dbReference type="InterPro" id="IPR038726">
    <property type="entry name" value="PDDEXK_AddAB-type"/>
</dbReference>
<comment type="caution">
    <text evidence="6">The sequence shown here is derived from an EMBL/GenBank/DDBJ whole genome shotgun (WGS) entry which is preliminary data.</text>
</comment>
<dbReference type="Pfam" id="PF12705">
    <property type="entry name" value="PDDEXK_1"/>
    <property type="match status" value="1"/>
</dbReference>
<sequence>MSDSQMTNTTDAAQNNAPTDTPETRRDTPRNGAPGTPAPSAAPSSDKPLAWLDGEGLHFDDAKTLAAVRRKPVSATMISGLVDRCPAQYLFSDKLKDLVIPVTPQDARIRGIVFHRACELYYARPDARRGAPIDPEAFEECKTKALEEHPEVRDDPEASAWLEAASRRFCAMGPEATDVTVAGYRDDRGRQSPALEMKVTGRLDGVGRRVFGAIDRLITPNPDNPRNVVIDDYKTGGKACVYSDRMRFPDFSYQRQQTLYSMLLEGDTRTFSDGWHLLGGRLIYPMAEYVTLHDDNAGTDVKVSVQGQGAIIRLDVRNPEYRRRTLDDAAKASDALDRESETNLFEYRPSVLCAWCPLAKICPAARIGSKENAQKAFADQPDAQTLAPAIVRA</sequence>
<proteinExistence type="predicted"/>
<feature type="domain" description="PD-(D/E)XK endonuclease-like" evidence="5">
    <location>
        <begin position="82"/>
        <end position="363"/>
    </location>
</feature>
<name>A0A261EY18_9BIFI</name>
<evidence type="ECO:0000259" key="5">
    <source>
        <dbReference type="Pfam" id="PF12705"/>
    </source>
</evidence>
<dbReference type="Gene3D" id="3.90.320.10">
    <property type="match status" value="1"/>
</dbReference>
<feature type="region of interest" description="Disordered" evidence="4">
    <location>
        <begin position="1"/>
        <end position="52"/>
    </location>
</feature>
<dbReference type="GO" id="GO:0006281">
    <property type="term" value="P:DNA repair"/>
    <property type="evidence" value="ECO:0007669"/>
    <property type="project" value="UniProtKB-KW"/>
</dbReference>
<evidence type="ECO:0000256" key="4">
    <source>
        <dbReference type="SAM" id="MobiDB-lite"/>
    </source>
</evidence>
<reference evidence="6 7" key="1">
    <citation type="journal article" date="2017" name="BMC Genomics">
        <title>Comparative genomic and phylogenomic analyses of the Bifidobacteriaceae family.</title>
        <authorList>
            <person name="Lugli G.A."/>
            <person name="Milani C."/>
            <person name="Turroni F."/>
            <person name="Duranti S."/>
            <person name="Mancabelli L."/>
            <person name="Mangifesta M."/>
            <person name="Ferrario C."/>
            <person name="Modesto M."/>
            <person name="Mattarelli P."/>
            <person name="Jiri K."/>
            <person name="van Sinderen D."/>
            <person name="Ventura M."/>
        </authorList>
    </citation>
    <scope>NUCLEOTIDE SEQUENCE [LARGE SCALE GENOMIC DNA]</scope>
    <source>
        <strain evidence="6 7">DSM 24742</strain>
    </source>
</reference>
<evidence type="ECO:0000256" key="1">
    <source>
        <dbReference type="ARBA" id="ARBA00022763"/>
    </source>
</evidence>
<dbReference type="GO" id="GO:0004386">
    <property type="term" value="F:helicase activity"/>
    <property type="evidence" value="ECO:0007669"/>
    <property type="project" value="UniProtKB-KW"/>
</dbReference>
<keyword evidence="2" id="KW-0067">ATP-binding</keyword>
<keyword evidence="2" id="KW-0347">Helicase</keyword>
<gene>
    <name evidence="6" type="ORF">PSRA_0849</name>
</gene>